<feature type="compositionally biased region" description="Basic and acidic residues" evidence="1">
    <location>
        <begin position="65"/>
        <end position="77"/>
    </location>
</feature>
<dbReference type="Proteomes" id="UP000683428">
    <property type="component" value="Chromosome"/>
</dbReference>
<dbReference type="AlphaFoldDB" id="A0A975SN46"/>
<feature type="compositionally biased region" description="Low complexity" evidence="1">
    <location>
        <begin position="31"/>
        <end position="58"/>
    </location>
</feature>
<proteinExistence type="predicted"/>
<name>A0A975SN46_9RHOO</name>
<evidence type="ECO:0000256" key="1">
    <source>
        <dbReference type="SAM" id="MobiDB-lite"/>
    </source>
</evidence>
<dbReference type="KEGG" id="aiq:Azoinq_01875"/>
<gene>
    <name evidence="4" type="ORF">Azoinq_01875</name>
</gene>
<evidence type="ECO:0000256" key="2">
    <source>
        <dbReference type="SAM" id="SignalP"/>
    </source>
</evidence>
<evidence type="ECO:0000313" key="4">
    <source>
        <dbReference type="EMBL" id="QWT49390.1"/>
    </source>
</evidence>
<accession>A0A975SN46</accession>
<dbReference type="InterPro" id="IPR002931">
    <property type="entry name" value="Transglutaminase-like"/>
</dbReference>
<feature type="signal peptide" evidence="2">
    <location>
        <begin position="1"/>
        <end position="22"/>
    </location>
</feature>
<dbReference type="EMBL" id="CP064782">
    <property type="protein sequence ID" value="QWT49390.1"/>
    <property type="molecule type" value="Genomic_DNA"/>
</dbReference>
<reference evidence="4" key="1">
    <citation type="submission" date="2020-11" db="EMBL/GenBank/DDBJ databases">
        <title>Azospira inquinata sp. nov.</title>
        <authorList>
            <person name="Moe W.M."/>
            <person name="Mikes M.C."/>
        </authorList>
    </citation>
    <scope>NUCLEOTIDE SEQUENCE</scope>
    <source>
        <strain evidence="4">Azo-3</strain>
    </source>
</reference>
<evidence type="ECO:0000313" key="5">
    <source>
        <dbReference type="Proteomes" id="UP000683428"/>
    </source>
</evidence>
<feature type="compositionally biased region" description="Low complexity" evidence="1">
    <location>
        <begin position="78"/>
        <end position="89"/>
    </location>
</feature>
<dbReference type="Pfam" id="PF01841">
    <property type="entry name" value="Transglut_core"/>
    <property type="match status" value="1"/>
</dbReference>
<feature type="chain" id="PRO_5037078777" evidence="2">
    <location>
        <begin position="23"/>
        <end position="433"/>
    </location>
</feature>
<dbReference type="PANTHER" id="PTHR38339:SF1">
    <property type="entry name" value="TRANSGLUTAMINASE-LIKE DOMAIN-CONTAINING PROTEIN"/>
    <property type="match status" value="1"/>
</dbReference>
<organism evidence="4 5">
    <name type="scientific">Azospira inquinata</name>
    <dbReference type="NCBI Taxonomy" id="2785627"/>
    <lineage>
        <taxon>Bacteria</taxon>
        <taxon>Pseudomonadati</taxon>
        <taxon>Pseudomonadota</taxon>
        <taxon>Betaproteobacteria</taxon>
        <taxon>Rhodocyclales</taxon>
        <taxon>Rhodocyclaceae</taxon>
        <taxon>Azospira</taxon>
    </lineage>
</organism>
<evidence type="ECO:0000259" key="3">
    <source>
        <dbReference type="SMART" id="SM00460"/>
    </source>
</evidence>
<feature type="region of interest" description="Disordered" evidence="1">
    <location>
        <begin position="18"/>
        <end position="110"/>
    </location>
</feature>
<dbReference type="SMART" id="SM00460">
    <property type="entry name" value="TGc"/>
    <property type="match status" value="1"/>
</dbReference>
<dbReference type="RefSeq" id="WP_216178441.1">
    <property type="nucleotide sequence ID" value="NZ_CP064782.1"/>
</dbReference>
<sequence>MKRRAFLALAGGLALAPVPALAGKKKGGGAAKSAKSSAKAGGAAKASGKGSKSSAKGSRSSKRHGGVEKADRSERIATARAAAHRAPPTGLRPLSNGGFGAPAPAPVRKDNEPWRHYELTLKVTPPAQGDALRLWMPMPMETRWQRLESLEWLGNFSHGGILRDNDSGLLTFLGDWKPGTANPSLTLTMKVGTRQRLFDITRRAPTPETEDTLSPFLDPYGPWSDEVISELADTIIGRIREPMPQALAVFNWVTEHAGAAGSSCKGGEVPESVAPALCSVREEDDGHGVAGLFVALCRATGIPARIVVGQRLGLSRQSPALGRSGDVSRAFHVRAEFYAPYYGWVPVDPADAARVAVLDRSNGEGAALRRRLFGFWEMNWIAYSNADSVHLPQGPDQSYLLNSPVLAASVSGNQVRMLARPTSLSLEARPTDA</sequence>
<protein>
    <submittedName>
        <fullName evidence="4">Transglutaminase domain-containing protein</fullName>
    </submittedName>
</protein>
<keyword evidence="5" id="KW-1185">Reference proteome</keyword>
<keyword evidence="2" id="KW-0732">Signal</keyword>
<feature type="domain" description="Transglutaminase-like" evidence="3">
    <location>
        <begin position="280"/>
        <end position="351"/>
    </location>
</feature>
<dbReference type="PANTHER" id="PTHR38339">
    <property type="entry name" value="TRANSGLUTAMINASE DOMAIN PROTEIN"/>
    <property type="match status" value="1"/>
</dbReference>